<organism evidence="3 4">
    <name type="scientific">Insulibacter thermoxylanivorax</name>
    <dbReference type="NCBI Taxonomy" id="2749268"/>
    <lineage>
        <taxon>Bacteria</taxon>
        <taxon>Bacillati</taxon>
        <taxon>Bacillota</taxon>
        <taxon>Bacilli</taxon>
        <taxon>Bacillales</taxon>
        <taxon>Paenibacillaceae</taxon>
        <taxon>Insulibacter</taxon>
    </lineage>
</organism>
<evidence type="ECO:0000313" key="3">
    <source>
        <dbReference type="EMBL" id="GFR37682.1"/>
    </source>
</evidence>
<dbReference type="InterPro" id="IPR038763">
    <property type="entry name" value="DHH_sf"/>
</dbReference>
<dbReference type="RefSeq" id="WP_200965960.1">
    <property type="nucleotide sequence ID" value="NZ_BMAQ01000006.1"/>
</dbReference>
<comment type="caution">
    <text evidence="3">The sequence shown here is derived from an EMBL/GenBank/DDBJ whole genome shotgun (WGS) entry which is preliminary data.</text>
</comment>
<evidence type="ECO:0000259" key="1">
    <source>
        <dbReference type="Pfam" id="PF01368"/>
    </source>
</evidence>
<dbReference type="GO" id="GO:0003676">
    <property type="term" value="F:nucleic acid binding"/>
    <property type="evidence" value="ECO:0007669"/>
    <property type="project" value="InterPro"/>
</dbReference>
<dbReference type="InterPro" id="IPR001667">
    <property type="entry name" value="DDH_dom"/>
</dbReference>
<dbReference type="InterPro" id="IPR051319">
    <property type="entry name" value="Oligoribo/pAp-PDE_c-di-AMP_PDE"/>
</dbReference>
<dbReference type="AlphaFoldDB" id="A0A916QBH9"/>
<dbReference type="EMBL" id="BMAQ01000006">
    <property type="protein sequence ID" value="GFR37682.1"/>
    <property type="molecule type" value="Genomic_DNA"/>
</dbReference>
<sequence length="334" mass="37229">MSSKQLTYDEQLQRMKQFIESGDDFLVVSHVNPDGDAISSTVAVGWLLNSLGKSYTMMNEGPCPAKFHYLWGARDIIEVSHAEAHKYRYVIAVDCADYQRIGKVSERFAEDVKIANIDHHATNDYYGDAHLIRADAAATAEILYDLLEYFGIEWNQEIATCIYTGLLTDTGGFRYTNTTAKVMRVASQLLDYGVQAGELAEHLLERVSKPHIRLLQRTLNTLAYNADHRICWLTVHLSDMEESGASNEDLEGLVSYPRNIEGVEIGILFKEVQEEVYKVSMRSSSAADVSRIAQHFGGGGHLRAAGCTVRGRLDDIIRSVVQEAEKELMANGSA</sequence>
<feature type="domain" description="DHHA1" evidence="2">
    <location>
        <begin position="242"/>
        <end position="323"/>
    </location>
</feature>
<dbReference type="PANTHER" id="PTHR47618">
    <property type="entry name" value="BIFUNCTIONAL OLIGORIBONUCLEASE AND PAP PHOSPHATASE NRNA"/>
    <property type="match status" value="1"/>
</dbReference>
<evidence type="ECO:0000259" key="2">
    <source>
        <dbReference type="Pfam" id="PF02272"/>
    </source>
</evidence>
<name>A0A916QBH9_9BACL</name>
<reference evidence="3" key="1">
    <citation type="submission" date="2020-08" db="EMBL/GenBank/DDBJ databases">
        <authorList>
            <person name="Uke A."/>
            <person name="Chhe C."/>
            <person name="Baramee S."/>
            <person name="Kosugi A."/>
        </authorList>
    </citation>
    <scope>NUCLEOTIDE SEQUENCE</scope>
    <source>
        <strain evidence="3">DA-C8</strain>
    </source>
</reference>
<dbReference type="Pfam" id="PF02272">
    <property type="entry name" value="DHHA1"/>
    <property type="match status" value="1"/>
</dbReference>
<dbReference type="Gene3D" id="3.10.310.30">
    <property type="match status" value="1"/>
</dbReference>
<dbReference type="InterPro" id="IPR003156">
    <property type="entry name" value="DHHA1_dom"/>
</dbReference>
<dbReference type="SUPFAM" id="SSF64182">
    <property type="entry name" value="DHH phosphoesterases"/>
    <property type="match status" value="1"/>
</dbReference>
<accession>A0A916QBH9</accession>
<feature type="domain" description="DDH" evidence="1">
    <location>
        <begin position="25"/>
        <end position="165"/>
    </location>
</feature>
<dbReference type="Pfam" id="PF01368">
    <property type="entry name" value="DHH"/>
    <property type="match status" value="1"/>
</dbReference>
<dbReference type="Gene3D" id="3.90.1640.10">
    <property type="entry name" value="inorganic pyrophosphatase (n-terminal core)"/>
    <property type="match status" value="1"/>
</dbReference>
<keyword evidence="4" id="KW-1185">Reference proteome</keyword>
<evidence type="ECO:0000313" key="4">
    <source>
        <dbReference type="Proteomes" id="UP000654993"/>
    </source>
</evidence>
<gene>
    <name evidence="3" type="ORF">PRECH8_09780</name>
</gene>
<protein>
    <submittedName>
        <fullName evidence="3">Phosphoesterase RecJ-like protein</fullName>
    </submittedName>
</protein>
<proteinExistence type="predicted"/>
<dbReference type="Proteomes" id="UP000654993">
    <property type="component" value="Unassembled WGS sequence"/>
</dbReference>
<dbReference type="PANTHER" id="PTHR47618:SF1">
    <property type="entry name" value="BIFUNCTIONAL OLIGORIBONUCLEASE AND PAP PHOSPHATASE NRNA"/>
    <property type="match status" value="1"/>
</dbReference>
<reference evidence="3" key="2">
    <citation type="journal article" date="2021" name="Data Brief">
        <title>Draft genome sequence data of the facultative, thermophilic, xylanolytic bacterium Paenibacillus sp. strain DA-C8.</title>
        <authorList>
            <person name="Chhe C."/>
            <person name="Uke A."/>
            <person name="Baramee S."/>
            <person name="Ungkulpasvich U."/>
            <person name="Tachaapaikoon C."/>
            <person name="Pason P."/>
            <person name="Waeonukul R."/>
            <person name="Ratanakhanokchai K."/>
            <person name="Kosugi A."/>
        </authorList>
    </citation>
    <scope>NUCLEOTIDE SEQUENCE</scope>
    <source>
        <strain evidence="3">DA-C8</strain>
    </source>
</reference>